<keyword evidence="6" id="KW-1133">Transmembrane helix</keyword>
<gene>
    <name evidence="7" type="ORF">S40285_06580</name>
</gene>
<dbReference type="SUPFAM" id="SSF48264">
    <property type="entry name" value="Cytochrome P450"/>
    <property type="match status" value="1"/>
</dbReference>
<feature type="binding site" description="axial binding residue" evidence="5">
    <location>
        <position position="457"/>
    </location>
    <ligand>
        <name>heme</name>
        <dbReference type="ChEBI" id="CHEBI:30413"/>
    </ligand>
    <ligandPart>
        <name>Fe</name>
        <dbReference type="ChEBI" id="CHEBI:18248"/>
    </ligandPart>
</feature>
<dbReference type="PRINTS" id="PR00463">
    <property type="entry name" value="EP450I"/>
</dbReference>
<dbReference type="GO" id="GO:0005506">
    <property type="term" value="F:iron ion binding"/>
    <property type="evidence" value="ECO:0007669"/>
    <property type="project" value="InterPro"/>
</dbReference>
<protein>
    <recommendedName>
        <fullName evidence="9">Cytochrome P450</fullName>
    </recommendedName>
</protein>
<dbReference type="Proteomes" id="UP000028524">
    <property type="component" value="Unassembled WGS sequence"/>
</dbReference>
<dbReference type="Gene3D" id="1.10.630.10">
    <property type="entry name" value="Cytochrome P450"/>
    <property type="match status" value="1"/>
</dbReference>
<evidence type="ECO:0000313" key="8">
    <source>
        <dbReference type="Proteomes" id="UP000028524"/>
    </source>
</evidence>
<dbReference type="OMA" id="LYDAAFW"/>
<reference evidence="7 8" key="1">
    <citation type="journal article" date="2014" name="BMC Genomics">
        <title>Comparative genome sequencing reveals chemotype-specific gene clusters in the toxigenic black mold Stachybotrys.</title>
        <authorList>
            <person name="Semeiks J."/>
            <person name="Borek D."/>
            <person name="Otwinowski Z."/>
            <person name="Grishin N.V."/>
        </authorList>
    </citation>
    <scope>NUCLEOTIDE SEQUENCE [LARGE SCALE GENOMIC DNA]</scope>
    <source>
        <strain evidence="7 8">IBT 40285</strain>
    </source>
</reference>
<keyword evidence="4 5" id="KW-0408">Iron</keyword>
<dbReference type="AlphaFoldDB" id="A0A084QD47"/>
<evidence type="ECO:0000256" key="5">
    <source>
        <dbReference type="PIRSR" id="PIRSR602401-1"/>
    </source>
</evidence>
<evidence type="ECO:0000256" key="6">
    <source>
        <dbReference type="SAM" id="Phobius"/>
    </source>
</evidence>
<dbReference type="Pfam" id="PF00067">
    <property type="entry name" value="p450"/>
    <property type="match status" value="1"/>
</dbReference>
<dbReference type="InterPro" id="IPR036396">
    <property type="entry name" value="Cyt_P450_sf"/>
</dbReference>
<dbReference type="EMBL" id="KL660825">
    <property type="protein sequence ID" value="KFA61882.1"/>
    <property type="molecule type" value="Genomic_DNA"/>
</dbReference>
<evidence type="ECO:0000313" key="7">
    <source>
        <dbReference type="EMBL" id="KFA61882.1"/>
    </source>
</evidence>
<dbReference type="GO" id="GO:0016705">
    <property type="term" value="F:oxidoreductase activity, acting on paired donors, with incorporation or reduction of molecular oxygen"/>
    <property type="evidence" value="ECO:0007669"/>
    <property type="project" value="InterPro"/>
</dbReference>
<evidence type="ECO:0000256" key="1">
    <source>
        <dbReference type="ARBA" id="ARBA00004685"/>
    </source>
</evidence>
<dbReference type="PRINTS" id="PR00385">
    <property type="entry name" value="P450"/>
</dbReference>
<comment type="pathway">
    <text evidence="1">Mycotoxin biosynthesis.</text>
</comment>
<dbReference type="GO" id="GO:0020037">
    <property type="term" value="F:heme binding"/>
    <property type="evidence" value="ECO:0007669"/>
    <property type="project" value="InterPro"/>
</dbReference>
<keyword evidence="2 5" id="KW-0349">Heme</keyword>
<name>A0A084QD47_STAC4</name>
<evidence type="ECO:0000256" key="3">
    <source>
        <dbReference type="ARBA" id="ARBA00022723"/>
    </source>
</evidence>
<dbReference type="GO" id="GO:0004497">
    <property type="term" value="F:monooxygenase activity"/>
    <property type="evidence" value="ECO:0007669"/>
    <property type="project" value="InterPro"/>
</dbReference>
<dbReference type="OrthoDB" id="1470350at2759"/>
<dbReference type="HOGENOM" id="CLU_001570_14_0_1"/>
<sequence>MSLSLDKISSFFHNVSPTTIALSGAVTTTVLLVLRELRSWLRLRHVPGPFWNGLSIYPMIKLSTSGRMSFLLKDIGDQYGPLVRVGPNEVMFGDSETYRSLSGVRSEFTKGPWYSPSRIVPDQDSLFSMRDDAPRKELRAKLTPGYSGKEGEGFEPGVDRHVGMLVDLIRDKYLSTPTEFRPIEFSHTSQYFALDVISYLGFGEAIGFLKNDADMHHYIEVNDSFFPVLAVLLNVPWVDSWLRTWPLSLALPKEGDETGFGRLMRFARQLVDKRLEPGAEPGTDMMQAHIRSGLTRKELMAEVFLEMVAGSDSTATAIRMTLLCLINTPSALDALRREIEEGIAAGRISSPIRDAEAFGLPYLQAVIREGIRMFPPSTGHNYKQVPEGGARVHGYFLPAGTQVGLNVMRMMRDKELFGPDADVFRPERWLDGQAAPERLREMAATVELAFGHGKFQCLGKTIAAMELNKVFVELLRRYDFAVVNPQSPLRLWDAAFWVTNDFWLRVTARSA</sequence>
<comment type="cofactor">
    <cofactor evidence="5">
        <name>heme</name>
        <dbReference type="ChEBI" id="CHEBI:30413"/>
    </cofactor>
</comment>
<proteinExistence type="predicted"/>
<keyword evidence="8" id="KW-1185">Reference proteome</keyword>
<evidence type="ECO:0008006" key="9">
    <source>
        <dbReference type="Google" id="ProtNLM"/>
    </source>
</evidence>
<dbReference type="PANTHER" id="PTHR24305:SF168">
    <property type="entry name" value="P450, PUTATIVE (EUROFUNG)-RELATED"/>
    <property type="match status" value="1"/>
</dbReference>
<dbReference type="InterPro" id="IPR001128">
    <property type="entry name" value="Cyt_P450"/>
</dbReference>
<keyword evidence="6" id="KW-0812">Transmembrane</keyword>
<evidence type="ECO:0000256" key="2">
    <source>
        <dbReference type="ARBA" id="ARBA00022617"/>
    </source>
</evidence>
<dbReference type="STRING" id="1283841.A0A084QD47"/>
<keyword evidence="6" id="KW-0472">Membrane</keyword>
<evidence type="ECO:0000256" key="4">
    <source>
        <dbReference type="ARBA" id="ARBA00023004"/>
    </source>
</evidence>
<feature type="transmembrane region" description="Helical" evidence="6">
    <location>
        <begin position="12"/>
        <end position="34"/>
    </location>
</feature>
<organism evidence="7 8">
    <name type="scientific">Stachybotrys chlorohalonatus (strain IBT 40285)</name>
    <dbReference type="NCBI Taxonomy" id="1283841"/>
    <lineage>
        <taxon>Eukaryota</taxon>
        <taxon>Fungi</taxon>
        <taxon>Dikarya</taxon>
        <taxon>Ascomycota</taxon>
        <taxon>Pezizomycotina</taxon>
        <taxon>Sordariomycetes</taxon>
        <taxon>Hypocreomycetidae</taxon>
        <taxon>Hypocreales</taxon>
        <taxon>Stachybotryaceae</taxon>
        <taxon>Stachybotrys</taxon>
    </lineage>
</organism>
<dbReference type="InParanoid" id="A0A084QD47"/>
<dbReference type="InterPro" id="IPR050121">
    <property type="entry name" value="Cytochrome_P450_monoxygenase"/>
</dbReference>
<keyword evidence="3 5" id="KW-0479">Metal-binding</keyword>
<dbReference type="PANTHER" id="PTHR24305">
    <property type="entry name" value="CYTOCHROME P450"/>
    <property type="match status" value="1"/>
</dbReference>
<dbReference type="InterPro" id="IPR002401">
    <property type="entry name" value="Cyt_P450_E_grp-I"/>
</dbReference>
<accession>A0A084QD47</accession>
<dbReference type="CDD" id="cd11060">
    <property type="entry name" value="CYP57A1-like"/>
    <property type="match status" value="1"/>
</dbReference>